<proteinExistence type="predicted"/>
<evidence type="ECO:0000313" key="1">
    <source>
        <dbReference type="EMBL" id="SUZ85622.1"/>
    </source>
</evidence>
<dbReference type="PANTHER" id="PTHR39673:SF5">
    <property type="entry name" value="TUNGSTEN-CONTAINING FORMYLMETHANOFURAN DEHYDROGENASE 2 SUBUNIT C"/>
    <property type="match status" value="1"/>
</dbReference>
<reference evidence="1" key="1">
    <citation type="submission" date="2018-05" db="EMBL/GenBank/DDBJ databases">
        <authorList>
            <person name="Lanie J.A."/>
            <person name="Ng W.-L."/>
            <person name="Kazmierczak K.M."/>
            <person name="Andrzejewski T.M."/>
            <person name="Davidsen T.M."/>
            <person name="Wayne K.J."/>
            <person name="Tettelin H."/>
            <person name="Glass J.I."/>
            <person name="Rusch D."/>
            <person name="Podicherti R."/>
            <person name="Tsui H.-C.T."/>
            <person name="Winkler M.E."/>
        </authorList>
    </citation>
    <scope>NUCLEOTIDE SEQUENCE</scope>
</reference>
<accession>A0A381R1P7</accession>
<dbReference type="SUPFAM" id="SSF51395">
    <property type="entry name" value="FMN-linked oxidoreductases"/>
    <property type="match status" value="1"/>
</dbReference>
<gene>
    <name evidence="1" type="ORF">METZ01_LOCUS38476</name>
</gene>
<protein>
    <submittedName>
        <fullName evidence="1">Uncharacterized protein</fullName>
    </submittedName>
</protein>
<dbReference type="EMBL" id="UINC01001644">
    <property type="protein sequence ID" value="SUZ85622.1"/>
    <property type="molecule type" value="Genomic_DNA"/>
</dbReference>
<organism evidence="1">
    <name type="scientific">marine metagenome</name>
    <dbReference type="NCBI Taxonomy" id="408172"/>
    <lineage>
        <taxon>unclassified sequences</taxon>
        <taxon>metagenomes</taxon>
        <taxon>ecological metagenomes</taxon>
    </lineage>
</organism>
<dbReference type="Gene3D" id="2.160.20.60">
    <property type="entry name" value="Glutamate synthase, alpha subunit, C-terminal domain"/>
    <property type="match status" value="1"/>
</dbReference>
<sequence length="470" mass="48682">MADEEEVWDPTPGDINSRLLERLADSDTVAAKRLEPMACIAVGFPRGKTATFDGTGGDNFGGLNHGAQLILNGGAGRFAGNSMRSGEIIVNGSAGSGAGHGLAGGTLVVQGSVRGSAAAGMLEGELLIAGDVEGALGTGMHGGTVVVAGNVSGDAARYMTGGKLFIAGDFTPPDIGAKPASPAERKIVQKLLQEHGIDPQGLDFQGISETAISQLPEVEQEELPELLSRLRLVAAVLKRRPRRPGLDPVNPGLTLGPDTEEPLNLTIPILWQGEHAPQMATWNVGTRPPDFSKCNLAIVDLSAGRLPRRLDMERPDDLAQVIELVRQDTRNRVPVLVRLPAGDLSGDMSVLSGAAPDGVILAPGGVPMEAALSAARDSRLPMLVEMPQASSHDVLKLLALGGAGVVLTGKVTLSRLGKLGDKLTHGMGALGAGSIGDLGPENLRALDQETASLTGVPLAGYDAPLPMWRH</sequence>
<dbReference type="AlphaFoldDB" id="A0A381R1P7"/>
<dbReference type="PANTHER" id="PTHR39673">
    <property type="entry name" value="TUNGSTEN FORMYLMETHANOFURAN DEHYDROGENASE, SUBUNIT C (FWDC)"/>
    <property type="match status" value="1"/>
</dbReference>
<dbReference type="InterPro" id="IPR036485">
    <property type="entry name" value="Glu_synth_asu_C_sf"/>
</dbReference>
<name>A0A381R1P7_9ZZZZ</name>
<dbReference type="GO" id="GO:0016491">
    <property type="term" value="F:oxidoreductase activity"/>
    <property type="evidence" value="ECO:0007669"/>
    <property type="project" value="InterPro"/>
</dbReference>
<dbReference type="SUPFAM" id="SSF69336">
    <property type="entry name" value="Alpha subunit of glutamate synthase, C-terminal domain"/>
    <property type="match status" value="1"/>
</dbReference>